<feature type="transmembrane region" description="Helical" evidence="9">
    <location>
        <begin position="211"/>
        <end position="232"/>
    </location>
</feature>
<dbReference type="InterPro" id="IPR001851">
    <property type="entry name" value="ABC_transp_permease"/>
</dbReference>
<protein>
    <recommendedName>
        <fullName evidence="12">ABC transporter permease</fullName>
    </recommendedName>
</protein>
<evidence type="ECO:0000256" key="3">
    <source>
        <dbReference type="ARBA" id="ARBA00022475"/>
    </source>
</evidence>
<dbReference type="RefSeq" id="WP_068606125.1">
    <property type="nucleotide sequence ID" value="NZ_CP011388.1"/>
</dbReference>
<dbReference type="PANTHER" id="PTHR11795:SF451">
    <property type="entry name" value="ABC TRANSPORTER PERMEASE PROTEIN"/>
    <property type="match status" value="1"/>
</dbReference>
<evidence type="ECO:0000256" key="1">
    <source>
        <dbReference type="ARBA" id="ARBA00004651"/>
    </source>
</evidence>
<dbReference type="Pfam" id="PF02653">
    <property type="entry name" value="BPD_transp_2"/>
    <property type="match status" value="1"/>
</dbReference>
<keyword evidence="4 9" id="KW-0812">Transmembrane</keyword>
<keyword evidence="3" id="KW-1003">Cell membrane</keyword>
<gene>
    <name evidence="10" type="ORF">SY83_10080</name>
</gene>
<comment type="similarity">
    <text evidence="8">Belongs to the binding-protein-dependent transport system permease family. LivHM subfamily.</text>
</comment>
<dbReference type="AlphaFoldDB" id="A0A172THX7"/>
<feature type="transmembrane region" description="Helical" evidence="9">
    <location>
        <begin position="180"/>
        <end position="205"/>
    </location>
</feature>
<dbReference type="EMBL" id="CP011388">
    <property type="protein sequence ID" value="ANE46566.1"/>
    <property type="molecule type" value="Genomic_DNA"/>
</dbReference>
<dbReference type="OrthoDB" id="9807115at2"/>
<evidence type="ECO:0000313" key="11">
    <source>
        <dbReference type="Proteomes" id="UP000076927"/>
    </source>
</evidence>
<name>A0A172THX7_9BACL</name>
<dbReference type="PANTHER" id="PTHR11795">
    <property type="entry name" value="BRANCHED-CHAIN AMINO ACID TRANSPORT SYSTEM PERMEASE PROTEIN LIVH"/>
    <property type="match status" value="1"/>
</dbReference>
<dbReference type="KEGG" id="pswu:SY83_10080"/>
<dbReference type="GO" id="GO:0006865">
    <property type="term" value="P:amino acid transport"/>
    <property type="evidence" value="ECO:0007669"/>
    <property type="project" value="UniProtKB-KW"/>
</dbReference>
<keyword evidence="2" id="KW-0813">Transport</keyword>
<accession>A0A172THX7</accession>
<feature type="transmembrane region" description="Helical" evidence="9">
    <location>
        <begin position="7"/>
        <end position="28"/>
    </location>
</feature>
<dbReference type="STRING" id="1178515.SY83_10080"/>
<evidence type="ECO:0000256" key="2">
    <source>
        <dbReference type="ARBA" id="ARBA00022448"/>
    </source>
</evidence>
<keyword evidence="6 9" id="KW-1133">Transmembrane helix</keyword>
<feature type="transmembrane region" description="Helical" evidence="9">
    <location>
        <begin position="265"/>
        <end position="285"/>
    </location>
</feature>
<feature type="transmembrane region" description="Helical" evidence="9">
    <location>
        <begin position="137"/>
        <end position="159"/>
    </location>
</feature>
<dbReference type="Proteomes" id="UP000076927">
    <property type="component" value="Chromosome"/>
</dbReference>
<dbReference type="GO" id="GO:0022857">
    <property type="term" value="F:transmembrane transporter activity"/>
    <property type="evidence" value="ECO:0007669"/>
    <property type="project" value="InterPro"/>
</dbReference>
<dbReference type="PATRIC" id="fig|1178515.4.peg.2020"/>
<reference evidence="10 11" key="1">
    <citation type="submission" date="2015-01" db="EMBL/GenBank/DDBJ databases">
        <title>Paenibacillus swuensis/DY6/whole genome sequencing.</title>
        <authorList>
            <person name="Kim M.K."/>
            <person name="Srinivasan S."/>
            <person name="Lee J.-J."/>
        </authorList>
    </citation>
    <scope>NUCLEOTIDE SEQUENCE [LARGE SCALE GENOMIC DNA]</scope>
    <source>
        <strain evidence="10 11">DY6</strain>
    </source>
</reference>
<dbReference type="CDD" id="cd06582">
    <property type="entry name" value="TM_PBP1_LivH_like"/>
    <property type="match status" value="1"/>
</dbReference>
<evidence type="ECO:0000256" key="4">
    <source>
        <dbReference type="ARBA" id="ARBA00022692"/>
    </source>
</evidence>
<feature type="transmembrane region" description="Helical" evidence="9">
    <location>
        <begin position="239"/>
        <end position="259"/>
    </location>
</feature>
<evidence type="ECO:0000256" key="7">
    <source>
        <dbReference type="ARBA" id="ARBA00023136"/>
    </source>
</evidence>
<keyword evidence="7 9" id="KW-0472">Membrane</keyword>
<evidence type="ECO:0000256" key="6">
    <source>
        <dbReference type="ARBA" id="ARBA00022989"/>
    </source>
</evidence>
<evidence type="ECO:0000256" key="9">
    <source>
        <dbReference type="SAM" id="Phobius"/>
    </source>
</evidence>
<proteinExistence type="inferred from homology"/>
<keyword evidence="5" id="KW-0029">Amino-acid transport</keyword>
<comment type="subcellular location">
    <subcellularLocation>
        <location evidence="1">Cell membrane</location>
        <topology evidence="1">Multi-pass membrane protein</topology>
    </subcellularLocation>
</comment>
<dbReference type="GO" id="GO:0005886">
    <property type="term" value="C:plasma membrane"/>
    <property type="evidence" value="ECO:0007669"/>
    <property type="project" value="UniProtKB-SubCell"/>
</dbReference>
<evidence type="ECO:0000256" key="8">
    <source>
        <dbReference type="ARBA" id="ARBA00037998"/>
    </source>
</evidence>
<feature type="transmembrane region" description="Helical" evidence="9">
    <location>
        <begin position="48"/>
        <end position="74"/>
    </location>
</feature>
<keyword evidence="11" id="KW-1185">Reference proteome</keyword>
<evidence type="ECO:0000256" key="5">
    <source>
        <dbReference type="ARBA" id="ARBA00022970"/>
    </source>
</evidence>
<evidence type="ECO:0000313" key="10">
    <source>
        <dbReference type="EMBL" id="ANE46566.1"/>
    </source>
</evidence>
<organism evidence="10 11">
    <name type="scientific">Paenibacillus swuensis</name>
    <dbReference type="NCBI Taxonomy" id="1178515"/>
    <lineage>
        <taxon>Bacteria</taxon>
        <taxon>Bacillati</taxon>
        <taxon>Bacillota</taxon>
        <taxon>Bacilli</taxon>
        <taxon>Bacillales</taxon>
        <taxon>Paenibacillaceae</taxon>
        <taxon>Paenibacillus</taxon>
    </lineage>
</organism>
<sequence>MSDFIQLLLSGTAIGSLYALIALGYSLTYVVNGTLNMSQGQLVMLGGMLMYSFTSGGMPFIAALLLAGAIVGVVGIAMERLAIRKFAKDPSSVGWVLSTIAAGIIIQDVAQYFWGPDERVVASPAGENMVRIMGAGVYWKELIFIPLAALFFAGLAYFYKYSHWGLWLRATADNRTAAELMGVGTHRVVAVAYVLSGMLAGWGGAMMSTNYAVSVSIGLALGLKAISVAILAGLNNAKGIVIAGLVLGLAEVAVAQYISTDFREIIIYLVVILVLYLKPTGLFGTRMPVKV</sequence>
<evidence type="ECO:0008006" key="12">
    <source>
        <dbReference type="Google" id="ProtNLM"/>
    </source>
</evidence>
<dbReference type="InterPro" id="IPR052157">
    <property type="entry name" value="BCAA_transport_permease"/>
</dbReference>